<evidence type="ECO:0000313" key="2">
    <source>
        <dbReference type="EMBL" id="MFC6382069.1"/>
    </source>
</evidence>
<gene>
    <name evidence="2" type="ORF">ACFP58_11485</name>
</gene>
<sequence>MLAHYVDLIAKFVEVVGVLIMLFGLFYAFYRAIRLTGRFTHDSYVEIRQTVGKSILLGLEVLIAADIMATVVTEPTLRSVLVLGFIVLIRTFLSLSLQVELEGRFPWQHPKSAPEQKSKAEHADEL</sequence>
<feature type="transmembrane region" description="Helical" evidence="1">
    <location>
        <begin position="12"/>
        <end position="33"/>
    </location>
</feature>
<feature type="transmembrane region" description="Helical" evidence="1">
    <location>
        <begin position="79"/>
        <end position="97"/>
    </location>
</feature>
<organism evidence="2 3">
    <name type="scientific">Psychrobacter glacincola</name>
    <dbReference type="NCBI Taxonomy" id="56810"/>
    <lineage>
        <taxon>Bacteria</taxon>
        <taxon>Pseudomonadati</taxon>
        <taxon>Pseudomonadota</taxon>
        <taxon>Gammaproteobacteria</taxon>
        <taxon>Moraxellales</taxon>
        <taxon>Moraxellaceae</taxon>
        <taxon>Psychrobacter</taxon>
    </lineage>
</organism>
<keyword evidence="1" id="KW-1133">Transmembrane helix</keyword>
<keyword evidence="1" id="KW-0472">Membrane</keyword>
<feature type="transmembrane region" description="Helical" evidence="1">
    <location>
        <begin position="54"/>
        <end position="73"/>
    </location>
</feature>
<dbReference type="InterPro" id="IPR012427">
    <property type="entry name" value="DUF1622"/>
</dbReference>
<dbReference type="PANTHER" id="PTHR38468">
    <property type="entry name" value="SLL0939 PROTEIN"/>
    <property type="match status" value="1"/>
</dbReference>
<dbReference type="EMBL" id="JBHSTZ010000035">
    <property type="protein sequence ID" value="MFC6382069.1"/>
    <property type="molecule type" value="Genomic_DNA"/>
</dbReference>
<evidence type="ECO:0000256" key="1">
    <source>
        <dbReference type="SAM" id="Phobius"/>
    </source>
</evidence>
<protein>
    <submittedName>
        <fullName evidence="2">DUF1622 domain-containing protein</fullName>
    </submittedName>
</protein>
<keyword evidence="3" id="KW-1185">Reference proteome</keyword>
<keyword evidence="1" id="KW-0812">Transmembrane</keyword>
<name>A0ABW1W8A8_9GAMM</name>
<dbReference type="Pfam" id="PF07784">
    <property type="entry name" value="DUF1622"/>
    <property type="match status" value="1"/>
</dbReference>
<evidence type="ECO:0000313" key="3">
    <source>
        <dbReference type="Proteomes" id="UP001596264"/>
    </source>
</evidence>
<dbReference type="RefSeq" id="WP_227691941.1">
    <property type="nucleotide sequence ID" value="NZ_CAJGZK010000019.1"/>
</dbReference>
<dbReference type="Proteomes" id="UP001596264">
    <property type="component" value="Unassembled WGS sequence"/>
</dbReference>
<dbReference type="PANTHER" id="PTHR38468:SF1">
    <property type="entry name" value="SLL0939 PROTEIN"/>
    <property type="match status" value="1"/>
</dbReference>
<proteinExistence type="predicted"/>
<comment type="caution">
    <text evidence="2">The sequence shown here is derived from an EMBL/GenBank/DDBJ whole genome shotgun (WGS) entry which is preliminary data.</text>
</comment>
<reference evidence="3" key="1">
    <citation type="journal article" date="2019" name="Int. J. Syst. Evol. Microbiol.">
        <title>The Global Catalogue of Microorganisms (GCM) 10K type strain sequencing project: providing services to taxonomists for standard genome sequencing and annotation.</title>
        <authorList>
            <consortium name="The Broad Institute Genomics Platform"/>
            <consortium name="The Broad Institute Genome Sequencing Center for Infectious Disease"/>
            <person name="Wu L."/>
            <person name="Ma J."/>
        </authorList>
    </citation>
    <scope>NUCLEOTIDE SEQUENCE [LARGE SCALE GENOMIC DNA]</scope>
    <source>
        <strain evidence="3">CCM 2050</strain>
    </source>
</reference>
<accession>A0ABW1W8A8</accession>